<evidence type="ECO:0000256" key="4">
    <source>
        <dbReference type="ARBA" id="ARBA00022807"/>
    </source>
</evidence>
<dbReference type="Proteomes" id="UP000515152">
    <property type="component" value="Chromosome 14"/>
</dbReference>
<dbReference type="InterPro" id="IPR025661">
    <property type="entry name" value="Pept_asp_AS"/>
</dbReference>
<feature type="region of interest" description="Disordered" evidence="7">
    <location>
        <begin position="202"/>
        <end position="223"/>
    </location>
</feature>
<dbReference type="KEGG" id="char:105908273"/>
<dbReference type="PANTHER" id="PTHR12411">
    <property type="entry name" value="CYSTEINE PROTEASE FAMILY C1-RELATED"/>
    <property type="match status" value="1"/>
</dbReference>
<feature type="domain" description="Peptidase C1A papain C-terminal" evidence="9">
    <location>
        <begin position="854"/>
        <end position="1079"/>
    </location>
</feature>
<dbReference type="PROSITE" id="PS00139">
    <property type="entry name" value="THIOL_PROTEASE_CYS"/>
    <property type="match status" value="1"/>
</dbReference>
<dbReference type="PROSITE" id="PS00640">
    <property type="entry name" value="THIOL_PROTEASE_ASN"/>
    <property type="match status" value="1"/>
</dbReference>
<dbReference type="FunFam" id="3.90.70.10:FF:000006">
    <property type="entry name" value="Cathepsin S"/>
    <property type="match status" value="2"/>
</dbReference>
<dbReference type="CDD" id="cd02248">
    <property type="entry name" value="Peptidase_C1A"/>
    <property type="match status" value="3"/>
</dbReference>
<dbReference type="AlphaFoldDB" id="A0A8M1KSX4"/>
<dbReference type="PROSITE" id="PS00639">
    <property type="entry name" value="THIOL_PROTEASE_HIS"/>
    <property type="match status" value="1"/>
</dbReference>
<dbReference type="GO" id="GO:0008234">
    <property type="term" value="F:cysteine-type peptidase activity"/>
    <property type="evidence" value="ECO:0007669"/>
    <property type="project" value="UniProtKB-KW"/>
</dbReference>
<dbReference type="Pfam" id="PF08246">
    <property type="entry name" value="Inhibitor_I29"/>
    <property type="match status" value="4"/>
</dbReference>
<accession>A0A8M1KSX4</accession>
<dbReference type="InterPro" id="IPR013128">
    <property type="entry name" value="Peptidase_C1A"/>
</dbReference>
<evidence type="ECO:0000313" key="11">
    <source>
        <dbReference type="Proteomes" id="UP000515152"/>
    </source>
</evidence>
<sequence length="1086" mass="120584">MRLLIIAAASLAVVSCASLSLEDLEFHAWKLKFGKSYSSPKEEAQRKLNRLSTRRRVLTHNILADQGIKTYRMGMNQFSDMDDQEYHVLLGDLISSNVTKSPYEPGKSMRLLIIAAASLAVVSCASLSLEDLEFNAWKLKFEKSYNSFAEEAQRKLTWLSTRLRVLAHNILADQGVKTYRMGMNQFSDMNNQEYHQAILSSQRNHSNAANASPQKAAFASRRQGDAELPASVDWRQKGCVMKVKDQHQCGSCWAFAATAVLESHTCIEHGYLPSLSEQQLLDCSRAYGNHGCHGGIETQAFQYVTDNGGIDTDEAYPYEAKDAYCRFKPSGVGALCHGHVELPYGDEEALKETVAFVGPVAVAIDAGQSSFQHYVSGVLYDLHCSKTITNHVVLLVGYGTEDGQDYWLVKNSWGVHWGDQGYLKMSRNQNNQCGIASYATYPQLILLCGSMRLLIIAAASLAVVSCASLSLEDLEFHAWKLKFAFSGRACPIAKSYSSPEEEAHRKNLWLSTRRRVLTHNILADQGIKTYHMGMNQFSDMDDQEYRQAVGLGEFVLTNKTKSTAQEGVMMTSRQEGGTKLPDSMDYRICVTHVKKQGPCGSSWAFSATGALESHTCLKYARLPSLSEQQLVDCSGSYGNLGCNGGSMTKAYKYIIGAGGIESDLFYPYEAKTSLCRFNSDYIAALCLGFVILPPGDELALQTTVAYVGPVSVAIDSAHDSFRHYLTGVYYEPQCKNLTSTLGMLVVGYGTDGGKDYWLLKNNWGVTWGNQGYMKMSRNQNNHCGIASYGSYPLEFSARRPQGSPGMRLLIIAAASLAVVSCARLSPEDLEFKEWKLKFEKSYSSRKEEAHRKNIWLSTRRRVLAHNILADQGIKTYRMGINQFSDMAAALESHTCIYKDGRLPSLSEQQLVDCSRSYGNNGCGGGHVLNAFKYSMKNRNINEVDYPYQAKDSTCWFKKNIPKEIIGAHCRGYVALPPGDERELQLKVALNGPVSVNVDASKDSFKDYASGVYYEPLCGNKIDNITHAMLVVGYGTANELGDYWLVKNSYGTTWGEQGYIKMARNKDNNCAIAAYAFYPKVVFPDDQ</sequence>
<keyword evidence="4" id="KW-0788">Thiol protease</keyword>
<keyword evidence="5" id="KW-0865">Zymogen</keyword>
<protein>
    <submittedName>
        <fullName evidence="12">Uncharacterized protein LOC105908273</fullName>
    </submittedName>
</protein>
<feature type="domain" description="Cathepsin propeptide inhibitor" evidence="10">
    <location>
        <begin position="476"/>
        <end position="545"/>
    </location>
</feature>
<proteinExistence type="inferred from homology"/>
<dbReference type="OrthoDB" id="10253408at2759"/>
<dbReference type="GeneID" id="105908273"/>
<keyword evidence="2" id="KW-0645">Protease</keyword>
<feature type="chain" id="PRO_5035460805" evidence="8">
    <location>
        <begin position="17"/>
        <end position="1086"/>
    </location>
</feature>
<reference evidence="12" key="1">
    <citation type="submission" date="2025-08" db="UniProtKB">
        <authorList>
            <consortium name="RefSeq"/>
        </authorList>
    </citation>
    <scope>IDENTIFICATION</scope>
</reference>
<feature type="domain" description="Cathepsin propeptide inhibitor" evidence="10">
    <location>
        <begin position="831"/>
        <end position="886"/>
    </location>
</feature>
<evidence type="ECO:0000259" key="9">
    <source>
        <dbReference type="SMART" id="SM00645"/>
    </source>
</evidence>
<evidence type="ECO:0000256" key="3">
    <source>
        <dbReference type="ARBA" id="ARBA00022801"/>
    </source>
</evidence>
<evidence type="ECO:0000256" key="5">
    <source>
        <dbReference type="ARBA" id="ARBA00023145"/>
    </source>
</evidence>
<keyword evidence="11" id="KW-1185">Reference proteome</keyword>
<gene>
    <name evidence="12" type="primary">LOC105908273</name>
</gene>
<dbReference type="PROSITE" id="PS51257">
    <property type="entry name" value="PROKAR_LIPOPROTEIN"/>
    <property type="match status" value="1"/>
</dbReference>
<evidence type="ECO:0000259" key="10">
    <source>
        <dbReference type="SMART" id="SM00848"/>
    </source>
</evidence>
<evidence type="ECO:0000256" key="6">
    <source>
        <dbReference type="ARBA" id="ARBA00023157"/>
    </source>
</evidence>
<evidence type="ECO:0000256" key="7">
    <source>
        <dbReference type="SAM" id="MobiDB-lite"/>
    </source>
</evidence>
<dbReference type="InterPro" id="IPR025660">
    <property type="entry name" value="Pept_his_AS"/>
</dbReference>
<dbReference type="SMART" id="SM00645">
    <property type="entry name" value="Pept_C1"/>
    <property type="match status" value="3"/>
</dbReference>
<organism evidence="11 12">
    <name type="scientific">Clupea harengus</name>
    <name type="common">Atlantic herring</name>
    <dbReference type="NCBI Taxonomy" id="7950"/>
    <lineage>
        <taxon>Eukaryota</taxon>
        <taxon>Metazoa</taxon>
        <taxon>Chordata</taxon>
        <taxon>Craniata</taxon>
        <taxon>Vertebrata</taxon>
        <taxon>Euteleostomi</taxon>
        <taxon>Actinopterygii</taxon>
        <taxon>Neopterygii</taxon>
        <taxon>Teleostei</taxon>
        <taxon>Clupei</taxon>
        <taxon>Clupeiformes</taxon>
        <taxon>Clupeoidei</taxon>
        <taxon>Clupeidae</taxon>
        <taxon>Clupea</taxon>
    </lineage>
</organism>
<evidence type="ECO:0000256" key="1">
    <source>
        <dbReference type="ARBA" id="ARBA00008455"/>
    </source>
</evidence>
<keyword evidence="3" id="KW-0378">Hydrolase</keyword>
<comment type="similarity">
    <text evidence="1">Belongs to the peptidase C1 family.</text>
</comment>
<feature type="domain" description="Peptidase C1A papain C-terminal" evidence="9">
    <location>
        <begin position="228"/>
        <end position="443"/>
    </location>
</feature>
<feature type="domain" description="Cathepsin propeptide inhibitor" evidence="10">
    <location>
        <begin position="134"/>
        <end position="194"/>
    </location>
</feature>
<evidence type="ECO:0000313" key="12">
    <source>
        <dbReference type="RefSeq" id="XP_042565750.1"/>
    </source>
</evidence>
<feature type="domain" description="Cathepsin propeptide inhibitor" evidence="10">
    <location>
        <begin position="26"/>
        <end position="86"/>
    </location>
</feature>
<feature type="compositionally biased region" description="Polar residues" evidence="7">
    <location>
        <begin position="202"/>
        <end position="213"/>
    </location>
</feature>
<dbReference type="GO" id="GO:0006508">
    <property type="term" value="P:proteolysis"/>
    <property type="evidence" value="ECO:0007669"/>
    <property type="project" value="UniProtKB-KW"/>
</dbReference>
<dbReference type="InterPro" id="IPR000169">
    <property type="entry name" value="Pept_cys_AS"/>
</dbReference>
<dbReference type="InterPro" id="IPR013201">
    <property type="entry name" value="Prot_inhib_I29"/>
</dbReference>
<name>A0A8M1KSX4_CLUHA</name>
<evidence type="ECO:0000256" key="2">
    <source>
        <dbReference type="ARBA" id="ARBA00022670"/>
    </source>
</evidence>
<dbReference type="InterPro" id="IPR039417">
    <property type="entry name" value="Peptidase_C1A_papain-like"/>
</dbReference>
<feature type="domain" description="Peptidase C1A papain C-terminal" evidence="9">
    <location>
        <begin position="580"/>
        <end position="793"/>
    </location>
</feature>
<keyword evidence="6" id="KW-1015">Disulfide bond</keyword>
<keyword evidence="8" id="KW-0732">Signal</keyword>
<dbReference type="RefSeq" id="XP_042565750.1">
    <property type="nucleotide sequence ID" value="XM_042709816.1"/>
</dbReference>
<evidence type="ECO:0000256" key="8">
    <source>
        <dbReference type="SAM" id="SignalP"/>
    </source>
</evidence>
<dbReference type="Pfam" id="PF00112">
    <property type="entry name" value="Peptidase_C1"/>
    <property type="match status" value="3"/>
</dbReference>
<feature type="signal peptide" evidence="8">
    <location>
        <begin position="1"/>
        <end position="16"/>
    </location>
</feature>
<dbReference type="SMART" id="SM00848">
    <property type="entry name" value="Inhibitor_I29"/>
    <property type="match status" value="4"/>
</dbReference>
<dbReference type="InterPro" id="IPR000668">
    <property type="entry name" value="Peptidase_C1A_C"/>
</dbReference>